<organism evidence="7 8">
    <name type="scientific">Telmatocola sphagniphila</name>
    <dbReference type="NCBI Taxonomy" id="1123043"/>
    <lineage>
        <taxon>Bacteria</taxon>
        <taxon>Pseudomonadati</taxon>
        <taxon>Planctomycetota</taxon>
        <taxon>Planctomycetia</taxon>
        <taxon>Gemmatales</taxon>
        <taxon>Gemmataceae</taxon>
    </lineage>
</organism>
<dbReference type="NCBIfam" id="TIGR02937">
    <property type="entry name" value="sigma70-ECF"/>
    <property type="match status" value="1"/>
</dbReference>
<protein>
    <submittedName>
        <fullName evidence="7">Sigma-70 family RNA polymerase sigma factor</fullName>
    </submittedName>
</protein>
<feature type="domain" description="RNA polymerase sigma-70 ECF-like HTH" evidence="6">
    <location>
        <begin position="9"/>
        <end position="200"/>
    </location>
</feature>
<dbReference type="InterPro" id="IPR014284">
    <property type="entry name" value="RNA_pol_sigma-70_dom"/>
</dbReference>
<evidence type="ECO:0000256" key="4">
    <source>
        <dbReference type="ARBA" id="ARBA00023163"/>
    </source>
</evidence>
<dbReference type="InterPro" id="IPR013325">
    <property type="entry name" value="RNA_pol_sigma_r2"/>
</dbReference>
<dbReference type="Proteomes" id="UP000676194">
    <property type="component" value="Chromosome"/>
</dbReference>
<evidence type="ECO:0000259" key="6">
    <source>
        <dbReference type="Pfam" id="PF07638"/>
    </source>
</evidence>
<feature type="region of interest" description="Disordered" evidence="5">
    <location>
        <begin position="104"/>
        <end position="127"/>
    </location>
</feature>
<dbReference type="CDD" id="cd06171">
    <property type="entry name" value="Sigma70_r4"/>
    <property type="match status" value="1"/>
</dbReference>
<proteinExistence type="inferred from homology"/>
<evidence type="ECO:0000256" key="3">
    <source>
        <dbReference type="ARBA" id="ARBA00023082"/>
    </source>
</evidence>
<comment type="similarity">
    <text evidence="1">Belongs to the sigma-70 factor family. ECF subfamily.</text>
</comment>
<keyword evidence="8" id="KW-1185">Reference proteome</keyword>
<accession>A0A8E6B8R4</accession>
<dbReference type="GO" id="GO:0016987">
    <property type="term" value="F:sigma factor activity"/>
    <property type="evidence" value="ECO:0007669"/>
    <property type="project" value="UniProtKB-KW"/>
</dbReference>
<evidence type="ECO:0000256" key="2">
    <source>
        <dbReference type="ARBA" id="ARBA00023015"/>
    </source>
</evidence>
<dbReference type="SUPFAM" id="SSF88946">
    <property type="entry name" value="Sigma2 domain of RNA polymerase sigma factors"/>
    <property type="match status" value="1"/>
</dbReference>
<dbReference type="InterPro" id="IPR036388">
    <property type="entry name" value="WH-like_DNA-bd_sf"/>
</dbReference>
<dbReference type="PANTHER" id="PTHR43133:SF39">
    <property type="entry name" value="SIMILAR TO RNA POLYMERASE SIGMA-E FACTOR"/>
    <property type="match status" value="1"/>
</dbReference>
<reference evidence="7" key="1">
    <citation type="submission" date="2021-05" db="EMBL/GenBank/DDBJ databases">
        <title>Complete genome sequence of the cellulolytic planctomycete Telmatocola sphagniphila SP2T and characterization of the first cellulase from planctomycetes.</title>
        <authorList>
            <person name="Rakitin A.L."/>
            <person name="Beletsky A.V."/>
            <person name="Naumoff D.G."/>
            <person name="Kulichevskaya I.S."/>
            <person name="Mardanov A.V."/>
            <person name="Ravin N.V."/>
            <person name="Dedysh S.N."/>
        </authorList>
    </citation>
    <scope>NUCLEOTIDE SEQUENCE</scope>
    <source>
        <strain evidence="7">SP2T</strain>
    </source>
</reference>
<dbReference type="EMBL" id="CP074694">
    <property type="protein sequence ID" value="QVL33957.1"/>
    <property type="molecule type" value="Genomic_DNA"/>
</dbReference>
<gene>
    <name evidence="7" type="ORF">KIH39_08630</name>
</gene>
<dbReference type="GO" id="GO:0006352">
    <property type="term" value="P:DNA-templated transcription initiation"/>
    <property type="evidence" value="ECO:0007669"/>
    <property type="project" value="InterPro"/>
</dbReference>
<dbReference type="AlphaFoldDB" id="A0A8E6B8R4"/>
<dbReference type="RefSeq" id="WP_213498933.1">
    <property type="nucleotide sequence ID" value="NZ_CP074694.1"/>
</dbReference>
<evidence type="ECO:0000313" key="7">
    <source>
        <dbReference type="EMBL" id="QVL33957.1"/>
    </source>
</evidence>
<evidence type="ECO:0000313" key="8">
    <source>
        <dbReference type="Proteomes" id="UP000676194"/>
    </source>
</evidence>
<dbReference type="Gene3D" id="1.10.1740.10">
    <property type="match status" value="1"/>
</dbReference>
<evidence type="ECO:0000256" key="5">
    <source>
        <dbReference type="SAM" id="MobiDB-lite"/>
    </source>
</evidence>
<name>A0A8E6B8R4_9BACT</name>
<keyword evidence="2" id="KW-0805">Transcription regulation</keyword>
<dbReference type="SUPFAM" id="SSF88659">
    <property type="entry name" value="Sigma3 and sigma4 domains of RNA polymerase sigma factors"/>
    <property type="match status" value="1"/>
</dbReference>
<dbReference type="InterPro" id="IPR013324">
    <property type="entry name" value="RNA_pol_sigma_r3/r4-like"/>
</dbReference>
<keyword evidence="3" id="KW-0731">Sigma factor</keyword>
<dbReference type="InterPro" id="IPR053812">
    <property type="entry name" value="HTH_Sigma70_ECF-like"/>
</dbReference>
<dbReference type="InterPro" id="IPR039425">
    <property type="entry name" value="RNA_pol_sigma-70-like"/>
</dbReference>
<evidence type="ECO:0000256" key="1">
    <source>
        <dbReference type="ARBA" id="ARBA00010641"/>
    </source>
</evidence>
<dbReference type="KEGG" id="tsph:KIH39_08630"/>
<keyword evidence="4" id="KW-0804">Transcription</keyword>
<dbReference type="Gene3D" id="1.10.10.10">
    <property type="entry name" value="Winged helix-like DNA-binding domain superfamily/Winged helix DNA-binding domain"/>
    <property type="match status" value="1"/>
</dbReference>
<dbReference type="PANTHER" id="PTHR43133">
    <property type="entry name" value="RNA POLYMERASE ECF-TYPE SIGMA FACTO"/>
    <property type="match status" value="1"/>
</dbReference>
<dbReference type="Pfam" id="PF07638">
    <property type="entry name" value="Sigma70_ECF"/>
    <property type="match status" value="1"/>
</dbReference>
<sequence length="201" mass="23139">MSETSISQRIQPLLERLRLGEASARNELISISYDRFRNLTAKILRVNFSRLKEWEQTDDVVQEAAVRLWKSLEAVQPTSTREYLGLGAAQIRRQLLDLTRHYYGRRKPGEPVSETPGRSPGPMGDPVGIDVSGNTWDPHRLAQWTEFHELVEKLPEEEREVVDLLIYHELTQEEAAEIIGVDKSTVKRRWRAARLKIAEAL</sequence>